<name>A0ABT3ZRY9_9BURK</name>
<evidence type="ECO:0000313" key="3">
    <source>
        <dbReference type="Proteomes" id="UP001082899"/>
    </source>
</evidence>
<protein>
    <submittedName>
        <fullName evidence="2">Uncharacterized protein</fullName>
    </submittedName>
</protein>
<dbReference type="RefSeq" id="WP_267849227.1">
    <property type="nucleotide sequence ID" value="NZ_JAPMXC010000010.1"/>
</dbReference>
<keyword evidence="1" id="KW-1133">Transmembrane helix</keyword>
<keyword evidence="1" id="KW-0812">Transmembrane</keyword>
<evidence type="ECO:0000313" key="2">
    <source>
        <dbReference type="EMBL" id="MCY0389320.1"/>
    </source>
</evidence>
<gene>
    <name evidence="2" type="ORF">OVY01_19435</name>
</gene>
<organism evidence="2 3">
    <name type="scientific">Robbsia betulipollinis</name>
    <dbReference type="NCBI Taxonomy" id="2981849"/>
    <lineage>
        <taxon>Bacteria</taxon>
        <taxon>Pseudomonadati</taxon>
        <taxon>Pseudomonadota</taxon>
        <taxon>Betaproteobacteria</taxon>
        <taxon>Burkholderiales</taxon>
        <taxon>Burkholderiaceae</taxon>
        <taxon>Robbsia</taxon>
    </lineage>
</organism>
<accession>A0ABT3ZRY9</accession>
<dbReference type="EMBL" id="JAPMXC010000010">
    <property type="protein sequence ID" value="MCY0389320.1"/>
    <property type="molecule type" value="Genomic_DNA"/>
</dbReference>
<keyword evidence="3" id="KW-1185">Reference proteome</keyword>
<evidence type="ECO:0000256" key="1">
    <source>
        <dbReference type="SAM" id="Phobius"/>
    </source>
</evidence>
<dbReference type="Proteomes" id="UP001082899">
    <property type="component" value="Unassembled WGS sequence"/>
</dbReference>
<feature type="transmembrane region" description="Helical" evidence="1">
    <location>
        <begin position="91"/>
        <end position="110"/>
    </location>
</feature>
<proteinExistence type="predicted"/>
<keyword evidence="1" id="KW-0472">Membrane</keyword>
<reference evidence="2" key="1">
    <citation type="submission" date="2022-11" db="EMBL/GenBank/DDBJ databases">
        <title>Robbsia betulipollinis sp. nov., isolated from pollen of birch (Betula pendula).</title>
        <authorList>
            <person name="Shi H."/>
            <person name="Ambika Manirajan B."/>
            <person name="Ratering S."/>
            <person name="Geissler-Plaum R."/>
            <person name="Schnell S."/>
        </authorList>
    </citation>
    <scope>NUCLEOTIDE SEQUENCE</scope>
    <source>
        <strain evidence="2">Bb-Pol-6</strain>
    </source>
</reference>
<comment type="caution">
    <text evidence="2">The sequence shown here is derived from an EMBL/GenBank/DDBJ whole genome shotgun (WGS) entry which is preliminary data.</text>
</comment>
<sequence>MAPPRRRAAPLMIAAIVGGLVLTLALSALTGARMGRFALGTAAPADLILPILGWRIAGGPVRIAHFLGVHAMQALPLLASCALFLRGWMAAALFVAGALGYCAAALALLHRASGAPTDPRLVDARRP</sequence>